<dbReference type="InterPro" id="IPR036852">
    <property type="entry name" value="Peptidase_S8/S53_dom_sf"/>
</dbReference>
<feature type="active site" description="Charge relay system" evidence="10">
    <location>
        <position position="62"/>
    </location>
</feature>
<dbReference type="InterPro" id="IPR050131">
    <property type="entry name" value="Peptidase_S8_subtilisin-like"/>
</dbReference>
<evidence type="ECO:0000256" key="13">
    <source>
        <dbReference type="SAM" id="SignalP"/>
    </source>
</evidence>
<dbReference type="RefSeq" id="WP_229859809.1">
    <property type="nucleotide sequence ID" value="NZ_BMVW01000022.1"/>
</dbReference>
<dbReference type="PRINTS" id="PR00723">
    <property type="entry name" value="SUBTILISIN"/>
</dbReference>
<feature type="region of interest" description="Disordered" evidence="11">
    <location>
        <begin position="83"/>
        <end position="102"/>
    </location>
</feature>
<dbReference type="GO" id="GO:0004252">
    <property type="term" value="F:serine-type endopeptidase activity"/>
    <property type="evidence" value="ECO:0007669"/>
    <property type="project" value="UniProtKB-UniRule"/>
</dbReference>
<evidence type="ECO:0000256" key="1">
    <source>
        <dbReference type="ARBA" id="ARBA00004162"/>
    </source>
</evidence>
<dbReference type="InterPro" id="IPR015500">
    <property type="entry name" value="Peptidase_S8_subtilisin-rel"/>
</dbReference>
<protein>
    <recommendedName>
        <fullName evidence="14">Peptidase S8/S53 domain-containing protein</fullName>
    </recommendedName>
</protein>
<evidence type="ECO:0000256" key="9">
    <source>
        <dbReference type="ARBA" id="ARBA00023136"/>
    </source>
</evidence>
<dbReference type="PANTHER" id="PTHR43806">
    <property type="entry name" value="PEPTIDASE S8"/>
    <property type="match status" value="1"/>
</dbReference>
<evidence type="ECO:0000259" key="14">
    <source>
        <dbReference type="Pfam" id="PF00082"/>
    </source>
</evidence>
<feature type="active site" description="Charge relay system" evidence="10">
    <location>
        <position position="101"/>
    </location>
</feature>
<evidence type="ECO:0000256" key="12">
    <source>
        <dbReference type="SAM" id="Phobius"/>
    </source>
</evidence>
<comment type="caution">
    <text evidence="15">The sequence shown here is derived from an EMBL/GenBank/DDBJ whole genome shotgun (WGS) entry which is preliminary data.</text>
</comment>
<evidence type="ECO:0000256" key="7">
    <source>
        <dbReference type="ARBA" id="ARBA00022825"/>
    </source>
</evidence>
<dbReference type="GO" id="GO:0006508">
    <property type="term" value="P:proteolysis"/>
    <property type="evidence" value="ECO:0007669"/>
    <property type="project" value="UniProtKB-KW"/>
</dbReference>
<name>A0A918UX39_9ACTN</name>
<evidence type="ECO:0000256" key="3">
    <source>
        <dbReference type="ARBA" id="ARBA00022475"/>
    </source>
</evidence>
<keyword evidence="5 12" id="KW-0812">Transmembrane</keyword>
<feature type="signal peptide" evidence="13">
    <location>
        <begin position="1"/>
        <end position="29"/>
    </location>
</feature>
<proteinExistence type="inferred from homology"/>
<evidence type="ECO:0000313" key="16">
    <source>
        <dbReference type="Proteomes" id="UP000622166"/>
    </source>
</evidence>
<evidence type="ECO:0000256" key="11">
    <source>
        <dbReference type="SAM" id="MobiDB-lite"/>
    </source>
</evidence>
<feature type="compositionally biased region" description="Acidic residues" evidence="11">
    <location>
        <begin position="84"/>
        <end position="97"/>
    </location>
</feature>
<keyword evidence="6 10" id="KW-0378">Hydrolase</keyword>
<reference evidence="15" key="1">
    <citation type="journal article" date="2014" name="Int. J. Syst. Evol. Microbiol.">
        <title>Complete genome sequence of Corynebacterium casei LMG S-19264T (=DSM 44701T), isolated from a smear-ripened cheese.</title>
        <authorList>
            <consortium name="US DOE Joint Genome Institute (JGI-PGF)"/>
            <person name="Walter F."/>
            <person name="Albersmeier A."/>
            <person name="Kalinowski J."/>
            <person name="Ruckert C."/>
        </authorList>
    </citation>
    <scope>NUCLEOTIDE SEQUENCE</scope>
    <source>
        <strain evidence="15">JCM 4815</strain>
    </source>
</reference>
<dbReference type="Gene3D" id="3.40.50.200">
    <property type="entry name" value="Peptidase S8/S53 domain"/>
    <property type="match status" value="1"/>
</dbReference>
<dbReference type="InterPro" id="IPR000209">
    <property type="entry name" value="Peptidase_S8/S53_dom"/>
</dbReference>
<keyword evidence="3" id="KW-1003">Cell membrane</keyword>
<evidence type="ECO:0000256" key="10">
    <source>
        <dbReference type="PROSITE-ProRule" id="PRU01240"/>
    </source>
</evidence>
<dbReference type="AlphaFoldDB" id="A0A918UX39"/>
<feature type="chain" id="PRO_5039247654" description="Peptidase S8/S53 domain-containing protein" evidence="13">
    <location>
        <begin position="30"/>
        <end position="444"/>
    </location>
</feature>
<dbReference type="InterPro" id="IPR023827">
    <property type="entry name" value="Peptidase_S8_Asp-AS"/>
</dbReference>
<keyword evidence="4 10" id="KW-0645">Protease</keyword>
<evidence type="ECO:0000256" key="6">
    <source>
        <dbReference type="ARBA" id="ARBA00022801"/>
    </source>
</evidence>
<evidence type="ECO:0000256" key="5">
    <source>
        <dbReference type="ARBA" id="ARBA00022692"/>
    </source>
</evidence>
<dbReference type="InterPro" id="IPR023834">
    <property type="entry name" value="T7SS_pept_S8A_mycosin"/>
</dbReference>
<keyword evidence="16" id="KW-1185">Reference proteome</keyword>
<dbReference type="PROSITE" id="PS51892">
    <property type="entry name" value="SUBTILASE"/>
    <property type="match status" value="1"/>
</dbReference>
<evidence type="ECO:0000256" key="2">
    <source>
        <dbReference type="ARBA" id="ARBA00011073"/>
    </source>
</evidence>
<dbReference type="SUPFAM" id="SSF52743">
    <property type="entry name" value="Subtilisin-like"/>
    <property type="match status" value="1"/>
</dbReference>
<dbReference type="EMBL" id="BMVW01000022">
    <property type="protein sequence ID" value="GGZ39390.1"/>
    <property type="molecule type" value="Genomic_DNA"/>
</dbReference>
<feature type="active site" description="Charge relay system" evidence="10">
    <location>
        <position position="256"/>
    </location>
</feature>
<feature type="compositionally biased region" description="Polar residues" evidence="11">
    <location>
        <begin position="402"/>
        <end position="444"/>
    </location>
</feature>
<keyword evidence="7 10" id="KW-0720">Serine protease</keyword>
<dbReference type="Proteomes" id="UP000622166">
    <property type="component" value="Unassembled WGS sequence"/>
</dbReference>
<gene>
    <name evidence="15" type="ORF">GCM10010365_70270</name>
</gene>
<comment type="similarity">
    <text evidence="2 10">Belongs to the peptidase S8 family.</text>
</comment>
<dbReference type="PROSITE" id="PS00136">
    <property type="entry name" value="SUBTILASE_ASP"/>
    <property type="match status" value="1"/>
</dbReference>
<organism evidence="15 16">
    <name type="scientific">Streptomyces poonensis</name>
    <dbReference type="NCBI Taxonomy" id="68255"/>
    <lineage>
        <taxon>Bacteria</taxon>
        <taxon>Bacillati</taxon>
        <taxon>Actinomycetota</taxon>
        <taxon>Actinomycetes</taxon>
        <taxon>Kitasatosporales</taxon>
        <taxon>Streptomycetaceae</taxon>
        <taxon>Streptomyces</taxon>
    </lineage>
</organism>
<feature type="region of interest" description="Disordered" evidence="11">
    <location>
        <begin position="391"/>
        <end position="444"/>
    </location>
</feature>
<dbReference type="NCBIfam" id="TIGR03921">
    <property type="entry name" value="T7SS_mycosin"/>
    <property type="match status" value="1"/>
</dbReference>
<keyword evidence="13" id="KW-0732">Signal</keyword>
<evidence type="ECO:0000313" key="15">
    <source>
        <dbReference type="EMBL" id="GGZ39390.1"/>
    </source>
</evidence>
<keyword evidence="9 12" id="KW-0472">Membrane</keyword>
<dbReference type="PANTHER" id="PTHR43806:SF11">
    <property type="entry name" value="CEREVISIN-RELATED"/>
    <property type="match status" value="1"/>
</dbReference>
<reference evidence="15" key="2">
    <citation type="submission" date="2020-09" db="EMBL/GenBank/DDBJ databases">
        <authorList>
            <person name="Sun Q."/>
            <person name="Ohkuma M."/>
        </authorList>
    </citation>
    <scope>NUCLEOTIDE SEQUENCE</scope>
    <source>
        <strain evidence="15">JCM 4815</strain>
    </source>
</reference>
<dbReference type="Pfam" id="PF00082">
    <property type="entry name" value="Peptidase_S8"/>
    <property type="match status" value="1"/>
</dbReference>
<evidence type="ECO:0000256" key="8">
    <source>
        <dbReference type="ARBA" id="ARBA00022989"/>
    </source>
</evidence>
<feature type="transmembrane region" description="Helical" evidence="12">
    <location>
        <begin position="362"/>
        <end position="384"/>
    </location>
</feature>
<comment type="subcellular location">
    <subcellularLocation>
        <location evidence="1">Cell membrane</location>
        <topology evidence="1">Single-pass membrane protein</topology>
    </subcellularLocation>
</comment>
<keyword evidence="8 12" id="KW-1133">Transmembrane helix</keyword>
<feature type="domain" description="Peptidase S8/S53" evidence="14">
    <location>
        <begin position="53"/>
        <end position="308"/>
    </location>
</feature>
<accession>A0A918UX39</accession>
<evidence type="ECO:0000256" key="4">
    <source>
        <dbReference type="ARBA" id="ARBA00022670"/>
    </source>
</evidence>
<sequence length="444" mass="46137">MTFAGTGRALSAAALTGALILTAAAAASADQARRDQWALEALQAESAWKISTGKDVTVAVIDSGVNAEHVDLRNNVLKGKDFLGGDEDASPGNDSDDDPSHGTAIAAIIAGHGHGPGSADGVIGLAPGAKILPVRDDTARDYSFADEIRYAVNQGASVINISAYVSEDNPSDREAVSYALEHDVLIVAGAGNQNKNPEIQYPAKYPGVLTVGGVAQDGKFWEGSNYGPEVLITAPATRIVSAGWPNDKLSISDGTSDSTAFVSAAAALLRSKFPDLTAGQVANRLVKTAVLPDSAAGLALPDEKYGYGSIRPLAALTEDIPAGSKYGPLKVPVSETPSAAPSVGESDGDYAAENAKSDQKQMIFLIVLALVALAVLGLIVFLIVKLARRNKNRNGGPGGSTGYPQYSQPSVLPQQNPYQQSVSPQQNPYQQPSTPPQGQWPNQQ</sequence>
<dbReference type="GO" id="GO:0005886">
    <property type="term" value="C:plasma membrane"/>
    <property type="evidence" value="ECO:0007669"/>
    <property type="project" value="UniProtKB-SubCell"/>
</dbReference>